<evidence type="ECO:0000256" key="1">
    <source>
        <dbReference type="ARBA" id="ARBA00004141"/>
    </source>
</evidence>
<name>A0A851GJB7_9BACT</name>
<comment type="subcellular location">
    <subcellularLocation>
        <location evidence="1">Membrane</location>
        <topology evidence="1">Multi-pass membrane protein</topology>
    </subcellularLocation>
</comment>
<feature type="transmembrane region" description="Helical" evidence="5">
    <location>
        <begin position="12"/>
        <end position="30"/>
    </location>
</feature>
<dbReference type="InterPro" id="IPR050932">
    <property type="entry name" value="TM2D1-3-like"/>
</dbReference>
<evidence type="ECO:0000313" key="8">
    <source>
        <dbReference type="Proteomes" id="UP000557872"/>
    </source>
</evidence>
<gene>
    <name evidence="7" type="ORF">HW115_17540</name>
</gene>
<feature type="domain" description="TM2" evidence="6">
    <location>
        <begin position="73"/>
        <end position="120"/>
    </location>
</feature>
<evidence type="ECO:0000256" key="5">
    <source>
        <dbReference type="SAM" id="Phobius"/>
    </source>
</evidence>
<evidence type="ECO:0000256" key="2">
    <source>
        <dbReference type="ARBA" id="ARBA00022692"/>
    </source>
</evidence>
<dbReference type="PANTHER" id="PTHR21016:SF25">
    <property type="entry name" value="TM2 DOMAIN-CONTAINING PROTEIN DDB_G0277895-RELATED"/>
    <property type="match status" value="1"/>
</dbReference>
<sequence length="132" mass="15116">MGHTQTSTHSTAVGYILWIFGFLGAHRFYFGKQITGVIWFFTFGLFFIGWIIDLFLIPSLAKQASTRYQKGRYDYTAAWILQTFLGVFGAHRFYLGKIGTGILWFFTAGLFGIGYIYDYFSLNAQVDQANRS</sequence>
<protein>
    <submittedName>
        <fullName evidence="7">TM2 domain-containing protein</fullName>
    </submittedName>
</protein>
<dbReference type="GO" id="GO:0016020">
    <property type="term" value="C:membrane"/>
    <property type="evidence" value="ECO:0007669"/>
    <property type="project" value="UniProtKB-SubCell"/>
</dbReference>
<feature type="transmembrane region" description="Helical" evidence="5">
    <location>
        <begin position="101"/>
        <end position="122"/>
    </location>
</feature>
<feature type="domain" description="TM2" evidence="6">
    <location>
        <begin position="8"/>
        <end position="55"/>
    </location>
</feature>
<dbReference type="RefSeq" id="WP_178934466.1">
    <property type="nucleotide sequence ID" value="NZ_JACBAZ010000011.1"/>
</dbReference>
<dbReference type="Pfam" id="PF05154">
    <property type="entry name" value="TM2"/>
    <property type="match status" value="2"/>
</dbReference>
<dbReference type="Proteomes" id="UP000557872">
    <property type="component" value="Unassembled WGS sequence"/>
</dbReference>
<keyword evidence="2 5" id="KW-0812">Transmembrane</keyword>
<keyword evidence="4 5" id="KW-0472">Membrane</keyword>
<organism evidence="7 8">
    <name type="scientific">Oceaniferula marina</name>
    <dbReference type="NCBI Taxonomy" id="2748318"/>
    <lineage>
        <taxon>Bacteria</taxon>
        <taxon>Pseudomonadati</taxon>
        <taxon>Verrucomicrobiota</taxon>
        <taxon>Verrucomicrobiia</taxon>
        <taxon>Verrucomicrobiales</taxon>
        <taxon>Verrucomicrobiaceae</taxon>
        <taxon>Oceaniferula</taxon>
    </lineage>
</organism>
<dbReference type="InterPro" id="IPR007829">
    <property type="entry name" value="TM2"/>
</dbReference>
<feature type="transmembrane region" description="Helical" evidence="5">
    <location>
        <begin position="36"/>
        <end position="56"/>
    </location>
</feature>
<evidence type="ECO:0000259" key="6">
    <source>
        <dbReference type="Pfam" id="PF05154"/>
    </source>
</evidence>
<dbReference type="AlphaFoldDB" id="A0A851GJB7"/>
<dbReference type="EMBL" id="JACBAZ010000011">
    <property type="protein sequence ID" value="NWK57426.1"/>
    <property type="molecule type" value="Genomic_DNA"/>
</dbReference>
<keyword evidence="3 5" id="KW-1133">Transmembrane helix</keyword>
<accession>A0A851GJB7</accession>
<dbReference type="PANTHER" id="PTHR21016">
    <property type="entry name" value="BETA-AMYLOID BINDING PROTEIN-RELATED"/>
    <property type="match status" value="1"/>
</dbReference>
<feature type="transmembrane region" description="Helical" evidence="5">
    <location>
        <begin position="77"/>
        <end position="95"/>
    </location>
</feature>
<comment type="caution">
    <text evidence="7">The sequence shown here is derived from an EMBL/GenBank/DDBJ whole genome shotgun (WGS) entry which is preliminary data.</text>
</comment>
<keyword evidence="8" id="KW-1185">Reference proteome</keyword>
<evidence type="ECO:0000256" key="4">
    <source>
        <dbReference type="ARBA" id="ARBA00023136"/>
    </source>
</evidence>
<evidence type="ECO:0000313" key="7">
    <source>
        <dbReference type="EMBL" id="NWK57426.1"/>
    </source>
</evidence>
<evidence type="ECO:0000256" key="3">
    <source>
        <dbReference type="ARBA" id="ARBA00022989"/>
    </source>
</evidence>
<reference evidence="7 8" key="1">
    <citation type="submission" date="2020-07" db="EMBL/GenBank/DDBJ databases">
        <title>Roseicoccus Jingziensis gen. nov., sp. nov., isolated from coastal seawater.</title>
        <authorList>
            <person name="Feng X."/>
        </authorList>
    </citation>
    <scope>NUCLEOTIDE SEQUENCE [LARGE SCALE GENOMIC DNA]</scope>
    <source>
        <strain evidence="7 8">N1E253</strain>
    </source>
</reference>
<proteinExistence type="predicted"/>